<organism evidence="1 6">
    <name type="scientific">Lacticaseibacillus rhamnosus</name>
    <name type="common">Lactobacillus rhamnosus</name>
    <dbReference type="NCBI Taxonomy" id="47715"/>
    <lineage>
        <taxon>Bacteria</taxon>
        <taxon>Bacillati</taxon>
        <taxon>Bacillota</taxon>
        <taxon>Bacilli</taxon>
        <taxon>Lactobacillales</taxon>
        <taxon>Lactobacillaceae</taxon>
        <taxon>Lacticaseibacillus</taxon>
    </lineage>
</organism>
<dbReference type="Proteomes" id="UP000234212">
    <property type="component" value="Unassembled WGS sequence"/>
</dbReference>
<dbReference type="EMBL" id="JACCKI010000002">
    <property type="protein sequence ID" value="NZA04476.1"/>
    <property type="molecule type" value="Genomic_DNA"/>
</dbReference>
<dbReference type="PANTHER" id="PTHR40056:SF1">
    <property type="entry name" value="DUF1836 DOMAIN-CONTAINING PROTEIN"/>
    <property type="match status" value="1"/>
</dbReference>
<protein>
    <submittedName>
        <fullName evidence="1">DUF1836 domain-containing protein</fullName>
    </submittedName>
</protein>
<dbReference type="EMBL" id="PKJX01000001">
    <property type="protein sequence ID" value="PLA58428.1"/>
    <property type="molecule type" value="Genomic_DNA"/>
</dbReference>
<accession>A0A1Y0E1B3</accession>
<evidence type="ECO:0000313" key="5">
    <source>
        <dbReference type="Proteomes" id="UP000234212"/>
    </source>
</evidence>
<sequence length="184" mass="20418">MADNKQFSDYLAQLQKAQFPRWADLPQFDLYMDQVIQYVNDIVTPLGFGEITSTMVNNYVKKGVIQAPVKKKYRPEQLANILVIAMLKPVFALDAIAKGIQFAKEGRPVAQAYDTFILTFISAIEQANSDFNDTVAINRTVQPSTAATQHAVVSLAINAVLQKLMVEKLLTLTQVPANEKGKKA</sequence>
<dbReference type="OMA" id="HAIVTMA"/>
<reference evidence="3 5" key="2">
    <citation type="submission" date="2017-12" db="EMBL/GenBank/DDBJ databases">
        <title>Phylogenetic diversity of female urinary microbiome.</title>
        <authorList>
            <person name="Thomas-White K."/>
            <person name="Wolfe A.J."/>
        </authorList>
    </citation>
    <scope>NUCLEOTIDE SEQUENCE [LARGE SCALE GENOMIC DNA]</scope>
    <source>
        <strain evidence="3 5">UMB0004</strain>
    </source>
</reference>
<dbReference type="Proteomes" id="UP000189067">
    <property type="component" value="Unassembled WGS sequence"/>
</dbReference>
<dbReference type="GeneID" id="69831849"/>
<evidence type="ECO:0000313" key="2">
    <source>
        <dbReference type="EMBL" id="ONN74898.1"/>
    </source>
</evidence>
<dbReference type="Proteomes" id="UP000552935">
    <property type="component" value="Unassembled WGS sequence"/>
</dbReference>
<accession>A0A2A5L9K9</accession>
<evidence type="ECO:0000313" key="1">
    <source>
        <dbReference type="EMBL" id="NZA04476.1"/>
    </source>
</evidence>
<dbReference type="PANTHER" id="PTHR40056">
    <property type="entry name" value="HYPOTHETICAL CYTOSOLIC PROTEIN"/>
    <property type="match status" value="1"/>
</dbReference>
<proteinExistence type="predicted"/>
<reference evidence="1 6" key="3">
    <citation type="submission" date="2020-07" db="EMBL/GenBank/DDBJ databases">
        <title>Organ Donor 1.</title>
        <authorList>
            <person name="Marsh A.J."/>
            <person name="Azcarate-Peril M.A."/>
        </authorList>
    </citation>
    <scope>NUCLEOTIDE SEQUENCE [LARGE SCALE GENOMIC DNA]</scope>
    <source>
        <strain evidence="1 6">AMC0712</strain>
    </source>
</reference>
<name>A0A1Y0E1B3_LACRH</name>
<evidence type="ECO:0000313" key="4">
    <source>
        <dbReference type="Proteomes" id="UP000189067"/>
    </source>
</evidence>
<evidence type="ECO:0000313" key="6">
    <source>
        <dbReference type="Proteomes" id="UP000552935"/>
    </source>
</evidence>
<dbReference type="InterPro" id="IPR014975">
    <property type="entry name" value="DUF1836"/>
</dbReference>
<comment type="caution">
    <text evidence="1">The sequence shown here is derived from an EMBL/GenBank/DDBJ whole genome shotgun (WGS) entry which is preliminary data.</text>
</comment>
<dbReference type="AlphaFoldDB" id="A0A1Y0E1B3"/>
<gene>
    <name evidence="2" type="ORF">BWR10_06535</name>
    <name evidence="3" type="ORF">CYJ91_02445</name>
    <name evidence="1" type="ORF">H0N82_04970</name>
</gene>
<dbReference type="RefSeq" id="WP_005686471.1">
    <property type="nucleotide sequence ID" value="NZ_CABFNI010000022.1"/>
</dbReference>
<evidence type="ECO:0000313" key="3">
    <source>
        <dbReference type="EMBL" id="PLA58428.1"/>
    </source>
</evidence>
<dbReference type="Pfam" id="PF08876">
    <property type="entry name" value="DUF1836"/>
    <property type="match status" value="1"/>
</dbReference>
<dbReference type="EMBL" id="MTJY01000027">
    <property type="protein sequence ID" value="ONN74898.1"/>
    <property type="molecule type" value="Genomic_DNA"/>
</dbReference>
<reference evidence="2 4" key="1">
    <citation type="submission" date="2017-01" db="EMBL/GenBank/DDBJ databases">
        <title>In silico prediction, in vitro antibacterial spectrum and physicochemical properties of a putative bacteriocin produced by Lactobacillus rhamnosus strain L156.4.</title>
        <authorList>
            <person name="Silveira A.M."/>
            <person name="Monteiro A.S."/>
            <person name="Santos V.L."/>
            <person name="Nicoli J.R."/>
            <person name="Azevedo V."/>
            <person name="Soares S.C."/>
            <person name="Castro-Oliveira L."/>
            <person name="Dias-Souza M.V."/>
            <person name="Nardi R.M."/>
        </authorList>
    </citation>
    <scope>NUCLEOTIDE SEQUENCE [LARGE SCALE GENOMIC DNA]</scope>
    <source>
        <strain evidence="2 4">L156.4</strain>
    </source>
</reference>